<sequence length="232" mass="25899">GAVVPVILDVTLEDTVVTAARFIQEEQRPLVGLVNCAGLSRRLPLELEPMEAVKELYEVNVFGVTRVVQHFLEMLRCSKGRIINIGSVAALLPHRGSSSYSGSKAALEMITDTLRLELAPWEISVSIVEPGYVKTPLAAKQMGDNAPWRQVDPVKRQWYQDWIDSADRSRQQAHDLAPGPEVTSAAILDALRNPKPKTRYVVANVKHFPAWTLTTLAWLLPDRIKDLIVKKF</sequence>
<dbReference type="GO" id="GO:0008202">
    <property type="term" value="P:steroid metabolic process"/>
    <property type="evidence" value="ECO:0007669"/>
    <property type="project" value="TreeGrafter"/>
</dbReference>
<dbReference type="AlphaFoldDB" id="A0A9P1DRK3"/>
<dbReference type="EMBL" id="CAMXCT020006190">
    <property type="protein sequence ID" value="CAL1167494.1"/>
    <property type="molecule type" value="Genomic_DNA"/>
</dbReference>
<accession>A0A9P1DRK3</accession>
<dbReference type="InterPro" id="IPR020904">
    <property type="entry name" value="Sc_DH/Rdtase_CS"/>
</dbReference>
<reference evidence="3 4" key="2">
    <citation type="submission" date="2024-05" db="EMBL/GenBank/DDBJ databases">
        <authorList>
            <person name="Chen Y."/>
            <person name="Shah S."/>
            <person name="Dougan E. K."/>
            <person name="Thang M."/>
            <person name="Chan C."/>
        </authorList>
    </citation>
    <scope>NUCLEOTIDE SEQUENCE [LARGE SCALE GENOMIC DNA]</scope>
</reference>
<keyword evidence="4" id="KW-1185">Reference proteome</keyword>
<dbReference type="Gene3D" id="3.40.50.720">
    <property type="entry name" value="NAD(P)-binding Rossmann-like Domain"/>
    <property type="match status" value="1"/>
</dbReference>
<dbReference type="PANTHER" id="PTHR43313:SF1">
    <property type="entry name" value="3BETA-HYDROXYSTEROID DEHYDROGENASE DHS-16"/>
    <property type="match status" value="1"/>
</dbReference>
<evidence type="ECO:0000256" key="1">
    <source>
        <dbReference type="RuleBase" id="RU000363"/>
    </source>
</evidence>
<dbReference type="PANTHER" id="PTHR43313">
    <property type="entry name" value="SHORT-CHAIN DEHYDROGENASE/REDUCTASE FAMILY 9C"/>
    <property type="match status" value="1"/>
</dbReference>
<protein>
    <submittedName>
        <fullName evidence="2">Uncharacterized protein</fullName>
    </submittedName>
</protein>
<dbReference type="GO" id="GO:0016491">
    <property type="term" value="F:oxidoreductase activity"/>
    <property type="evidence" value="ECO:0007669"/>
    <property type="project" value="TreeGrafter"/>
</dbReference>
<dbReference type="InterPro" id="IPR036291">
    <property type="entry name" value="NAD(P)-bd_dom_sf"/>
</dbReference>
<dbReference type="EMBL" id="CAMXCT010006190">
    <property type="protein sequence ID" value="CAI4014119.1"/>
    <property type="molecule type" value="Genomic_DNA"/>
</dbReference>
<dbReference type="PRINTS" id="PR00081">
    <property type="entry name" value="GDHRDH"/>
</dbReference>
<feature type="non-terminal residue" evidence="2">
    <location>
        <position position="232"/>
    </location>
</feature>
<dbReference type="PRINTS" id="PR00080">
    <property type="entry name" value="SDRFAMILY"/>
</dbReference>
<dbReference type="SUPFAM" id="SSF51735">
    <property type="entry name" value="NAD(P)-binding Rossmann-fold domains"/>
    <property type="match status" value="1"/>
</dbReference>
<dbReference type="EMBL" id="CAMXCT030006190">
    <property type="protein sequence ID" value="CAL4801431.1"/>
    <property type="molecule type" value="Genomic_DNA"/>
</dbReference>
<comment type="similarity">
    <text evidence="1">Belongs to the short-chain dehydrogenases/reductases (SDR) family.</text>
</comment>
<dbReference type="PROSITE" id="PS00061">
    <property type="entry name" value="ADH_SHORT"/>
    <property type="match status" value="1"/>
</dbReference>
<dbReference type="OrthoDB" id="431895at2759"/>
<dbReference type="Pfam" id="PF00106">
    <property type="entry name" value="adh_short"/>
    <property type="match status" value="1"/>
</dbReference>
<dbReference type="InterPro" id="IPR002347">
    <property type="entry name" value="SDR_fam"/>
</dbReference>
<name>A0A9P1DRK3_9DINO</name>
<dbReference type="Proteomes" id="UP001152797">
    <property type="component" value="Unassembled WGS sequence"/>
</dbReference>
<evidence type="ECO:0000313" key="4">
    <source>
        <dbReference type="Proteomes" id="UP001152797"/>
    </source>
</evidence>
<reference evidence="2" key="1">
    <citation type="submission" date="2022-10" db="EMBL/GenBank/DDBJ databases">
        <authorList>
            <person name="Chen Y."/>
            <person name="Dougan E. K."/>
            <person name="Chan C."/>
            <person name="Rhodes N."/>
            <person name="Thang M."/>
        </authorList>
    </citation>
    <scope>NUCLEOTIDE SEQUENCE</scope>
</reference>
<proteinExistence type="inferred from homology"/>
<evidence type="ECO:0000313" key="2">
    <source>
        <dbReference type="EMBL" id="CAI4014119.1"/>
    </source>
</evidence>
<gene>
    <name evidence="2" type="ORF">C1SCF055_LOCUS39043</name>
</gene>
<organism evidence="2">
    <name type="scientific">Cladocopium goreaui</name>
    <dbReference type="NCBI Taxonomy" id="2562237"/>
    <lineage>
        <taxon>Eukaryota</taxon>
        <taxon>Sar</taxon>
        <taxon>Alveolata</taxon>
        <taxon>Dinophyceae</taxon>
        <taxon>Suessiales</taxon>
        <taxon>Symbiodiniaceae</taxon>
        <taxon>Cladocopium</taxon>
    </lineage>
</organism>
<comment type="caution">
    <text evidence="2">The sequence shown here is derived from an EMBL/GenBank/DDBJ whole genome shotgun (WGS) entry which is preliminary data.</text>
</comment>
<evidence type="ECO:0000313" key="3">
    <source>
        <dbReference type="EMBL" id="CAL4801431.1"/>
    </source>
</evidence>